<evidence type="ECO:0000256" key="2">
    <source>
        <dbReference type="ARBA" id="ARBA00022741"/>
    </source>
</evidence>
<accession>A0ABM1TIT8</accession>
<proteinExistence type="inferred from homology"/>
<dbReference type="PANTHER" id="PTHR46152">
    <property type="entry name" value="NF-KAPPA-B INHIBITOR-INTERACTING RAS-LIKE PROTEIN"/>
    <property type="match status" value="1"/>
</dbReference>
<dbReference type="PROSITE" id="PS51421">
    <property type="entry name" value="RAS"/>
    <property type="match status" value="1"/>
</dbReference>
<dbReference type="Gene3D" id="3.40.50.300">
    <property type="entry name" value="P-loop containing nucleotide triphosphate hydrolases"/>
    <property type="match status" value="1"/>
</dbReference>
<dbReference type="InterPro" id="IPR042227">
    <property type="entry name" value="KBRS"/>
</dbReference>
<comment type="similarity">
    <text evidence="1">Belongs to the small GTPase superfamily. Ras family. KappaB-Ras subfamily.</text>
</comment>
<dbReference type="PANTHER" id="PTHR46152:SF3">
    <property type="entry name" value="NF-KAPPA-B INHIBITOR-INTERACTING RAS-LIKE PROTEIN"/>
    <property type="match status" value="1"/>
</dbReference>
<feature type="region of interest" description="Disordered" evidence="4">
    <location>
        <begin position="183"/>
        <end position="203"/>
    </location>
</feature>
<dbReference type="NCBIfam" id="TIGR00231">
    <property type="entry name" value="small_GTP"/>
    <property type="match status" value="1"/>
</dbReference>
<dbReference type="Pfam" id="PF00071">
    <property type="entry name" value="Ras"/>
    <property type="match status" value="1"/>
</dbReference>
<dbReference type="SUPFAM" id="SSF52540">
    <property type="entry name" value="P-loop containing nucleoside triphosphate hydrolases"/>
    <property type="match status" value="1"/>
</dbReference>
<dbReference type="PROSITE" id="PS51419">
    <property type="entry name" value="RAB"/>
    <property type="match status" value="1"/>
</dbReference>
<dbReference type="InterPro" id="IPR001806">
    <property type="entry name" value="Small_GTPase"/>
</dbReference>
<dbReference type="SMART" id="SM00175">
    <property type="entry name" value="RAB"/>
    <property type="match status" value="1"/>
</dbReference>
<sequence length="203" mass="22760">MKSMLRSVPSGKTSKVIVCGYEGCGKTSIIEQLIYGNLSLGNPVYPTIEDVYCAIIDNDRGGKEKIRFYDTAGMKPAHCEVPRAYLTAADGFALVYAINNKESFRLLDQIKKDIDRNKEKKDVPIIVLGNKLDQQRDRQVDIDKAKIWALREKVKLYEVSAAERKSLLDPFIFLTSKMNPPPGKSAFPQLGRKGRSSSITMEL</sequence>
<evidence type="ECO:0000313" key="6">
    <source>
        <dbReference type="RefSeq" id="XP_022255794.1"/>
    </source>
</evidence>
<dbReference type="GeneID" id="106470578"/>
<name>A0ABM1TIT8_LIMPO</name>
<gene>
    <name evidence="6" type="primary">LOC106470578</name>
</gene>
<dbReference type="Proteomes" id="UP000694941">
    <property type="component" value="Unplaced"/>
</dbReference>
<evidence type="ECO:0000256" key="3">
    <source>
        <dbReference type="ARBA" id="ARBA00023134"/>
    </source>
</evidence>
<evidence type="ECO:0000313" key="5">
    <source>
        <dbReference type="Proteomes" id="UP000694941"/>
    </source>
</evidence>
<evidence type="ECO:0000256" key="1">
    <source>
        <dbReference type="ARBA" id="ARBA00008094"/>
    </source>
</evidence>
<keyword evidence="3" id="KW-0342">GTP-binding</keyword>
<dbReference type="InterPro" id="IPR027417">
    <property type="entry name" value="P-loop_NTPase"/>
</dbReference>
<organism evidence="5 6">
    <name type="scientific">Limulus polyphemus</name>
    <name type="common">Atlantic horseshoe crab</name>
    <dbReference type="NCBI Taxonomy" id="6850"/>
    <lineage>
        <taxon>Eukaryota</taxon>
        <taxon>Metazoa</taxon>
        <taxon>Ecdysozoa</taxon>
        <taxon>Arthropoda</taxon>
        <taxon>Chelicerata</taxon>
        <taxon>Merostomata</taxon>
        <taxon>Xiphosura</taxon>
        <taxon>Limulidae</taxon>
        <taxon>Limulus</taxon>
    </lineage>
</organism>
<dbReference type="RefSeq" id="XP_022255794.1">
    <property type="nucleotide sequence ID" value="XM_022400086.1"/>
</dbReference>
<dbReference type="SMART" id="SM00173">
    <property type="entry name" value="RAS"/>
    <property type="match status" value="1"/>
</dbReference>
<dbReference type="InterPro" id="IPR005225">
    <property type="entry name" value="Small_GTP-bd"/>
</dbReference>
<keyword evidence="5" id="KW-1185">Reference proteome</keyword>
<protein>
    <submittedName>
        <fullName evidence="6">NF-kappa-B inhibitor-interacting Ras-like protein 2 isoform X1</fullName>
    </submittedName>
</protein>
<evidence type="ECO:0000256" key="4">
    <source>
        <dbReference type="SAM" id="MobiDB-lite"/>
    </source>
</evidence>
<reference evidence="6" key="1">
    <citation type="submission" date="2025-08" db="UniProtKB">
        <authorList>
            <consortium name="RefSeq"/>
        </authorList>
    </citation>
    <scope>IDENTIFICATION</scope>
    <source>
        <tissue evidence="6">Muscle</tissue>
    </source>
</reference>
<keyword evidence="2" id="KW-0547">Nucleotide-binding</keyword>
<dbReference type="PRINTS" id="PR00449">
    <property type="entry name" value="RASTRNSFRMNG"/>
</dbReference>